<evidence type="ECO:0000256" key="1">
    <source>
        <dbReference type="ARBA" id="ARBA00010371"/>
    </source>
</evidence>
<dbReference type="PANTHER" id="PTHR44573:SF3">
    <property type="entry name" value="CYTOSOLIC ALKENAL_ONE OXIDOREDUCTASE"/>
    <property type="match status" value="1"/>
</dbReference>
<dbReference type="KEGG" id="qsa:O6P43_004616"/>
<name>A0AAD7Q4G3_QUISA</name>
<comment type="similarity">
    <text evidence="1">Belongs to the zinc-containing alcohol dehydrogenase family. Quinone oxidoreductase subfamily.</text>
</comment>
<keyword evidence="4" id="KW-1185">Reference proteome</keyword>
<sequence length="101" mass="11321">MFTKVKYKDLQEKFDVVYDAVETGETDRALKAVKEGGQIVTIVPPRCLPATKFILTSTGPTLGKLKPYLESAKVKPLIDPKVHSHFLKQLKHFPILTLIDS</sequence>
<dbReference type="Gene3D" id="3.40.50.720">
    <property type="entry name" value="NAD(P)-binding Rossmann-like Domain"/>
    <property type="match status" value="1"/>
</dbReference>
<dbReference type="EMBL" id="JARAOO010000003">
    <property type="protein sequence ID" value="KAJ7974564.1"/>
    <property type="molecule type" value="Genomic_DNA"/>
</dbReference>
<keyword evidence="2" id="KW-0560">Oxidoreductase</keyword>
<dbReference type="InterPro" id="IPR044626">
    <property type="entry name" value="AOR-like"/>
</dbReference>
<dbReference type="AlphaFoldDB" id="A0AAD7Q4G3"/>
<evidence type="ECO:0000256" key="2">
    <source>
        <dbReference type="ARBA" id="ARBA00023002"/>
    </source>
</evidence>
<organism evidence="3 4">
    <name type="scientific">Quillaja saponaria</name>
    <name type="common">Soap bark tree</name>
    <dbReference type="NCBI Taxonomy" id="32244"/>
    <lineage>
        <taxon>Eukaryota</taxon>
        <taxon>Viridiplantae</taxon>
        <taxon>Streptophyta</taxon>
        <taxon>Embryophyta</taxon>
        <taxon>Tracheophyta</taxon>
        <taxon>Spermatophyta</taxon>
        <taxon>Magnoliopsida</taxon>
        <taxon>eudicotyledons</taxon>
        <taxon>Gunneridae</taxon>
        <taxon>Pentapetalae</taxon>
        <taxon>rosids</taxon>
        <taxon>fabids</taxon>
        <taxon>Fabales</taxon>
        <taxon>Quillajaceae</taxon>
        <taxon>Quillaja</taxon>
    </lineage>
</organism>
<comment type="caution">
    <text evidence="3">The sequence shown here is derived from an EMBL/GenBank/DDBJ whole genome shotgun (WGS) entry which is preliminary data.</text>
</comment>
<dbReference type="PANTHER" id="PTHR44573">
    <property type="entry name" value="NADPH-DEPENDENT ALKENAL/ONE OXIDOREDUCTASE, CHLOROPLASTIC"/>
    <property type="match status" value="1"/>
</dbReference>
<evidence type="ECO:0000313" key="3">
    <source>
        <dbReference type="EMBL" id="KAJ7974564.1"/>
    </source>
</evidence>
<proteinExistence type="inferred from homology"/>
<evidence type="ECO:0000313" key="4">
    <source>
        <dbReference type="Proteomes" id="UP001163823"/>
    </source>
</evidence>
<accession>A0AAD7Q4G3</accession>
<protein>
    <submittedName>
        <fullName evidence="3">2-methylene-furan-3-one reductase</fullName>
    </submittedName>
</protein>
<dbReference type="Proteomes" id="UP001163823">
    <property type="component" value="Chromosome 3"/>
</dbReference>
<reference evidence="3" key="1">
    <citation type="journal article" date="2023" name="Science">
        <title>Elucidation of the pathway for biosynthesis of saponin adjuvants from the soapbark tree.</title>
        <authorList>
            <person name="Reed J."/>
            <person name="Orme A."/>
            <person name="El-Demerdash A."/>
            <person name="Owen C."/>
            <person name="Martin L.B.B."/>
            <person name="Misra R.C."/>
            <person name="Kikuchi S."/>
            <person name="Rejzek M."/>
            <person name="Martin A.C."/>
            <person name="Harkess A."/>
            <person name="Leebens-Mack J."/>
            <person name="Louveau T."/>
            <person name="Stephenson M.J."/>
            <person name="Osbourn A."/>
        </authorList>
    </citation>
    <scope>NUCLEOTIDE SEQUENCE</scope>
    <source>
        <strain evidence="3">S10</strain>
    </source>
</reference>
<dbReference type="Gene3D" id="3.90.180.10">
    <property type="entry name" value="Medium-chain alcohol dehydrogenases, catalytic domain"/>
    <property type="match status" value="1"/>
</dbReference>
<gene>
    <name evidence="3" type="ORF">O6P43_004616</name>
</gene>
<dbReference type="GO" id="GO:0016628">
    <property type="term" value="F:oxidoreductase activity, acting on the CH-CH group of donors, NAD or NADP as acceptor"/>
    <property type="evidence" value="ECO:0007669"/>
    <property type="project" value="InterPro"/>
</dbReference>